<gene>
    <name evidence="2" type="ORF">NBRC116598_15380</name>
</gene>
<organism evidence="2 3">
    <name type="scientific">Pseudophaeobacter arcticus</name>
    <dbReference type="NCBI Taxonomy" id="385492"/>
    <lineage>
        <taxon>Bacteria</taxon>
        <taxon>Pseudomonadati</taxon>
        <taxon>Pseudomonadota</taxon>
        <taxon>Alphaproteobacteria</taxon>
        <taxon>Rhodobacterales</taxon>
        <taxon>Paracoccaceae</taxon>
        <taxon>Pseudophaeobacter</taxon>
    </lineage>
</organism>
<accession>A0ABQ0AJP2</accession>
<dbReference type="Proteomes" id="UP001441944">
    <property type="component" value="Unassembled WGS sequence"/>
</dbReference>
<name>A0ABQ0AJP2_9RHOB</name>
<sequence>MIKFIKNFRKDDSGAVTVDWVVLTAAVCALAGAAYTAIETGSGNLTADTSAYLSGKTDTIGVAGQ</sequence>
<proteinExistence type="predicted"/>
<comment type="caution">
    <text evidence="2">The sequence shown here is derived from an EMBL/GenBank/DDBJ whole genome shotgun (WGS) entry which is preliminary data.</text>
</comment>
<feature type="transmembrane region" description="Helical" evidence="1">
    <location>
        <begin position="20"/>
        <end position="38"/>
    </location>
</feature>
<evidence type="ECO:0000256" key="1">
    <source>
        <dbReference type="SAM" id="Phobius"/>
    </source>
</evidence>
<protein>
    <recommendedName>
        <fullName evidence="4">Flp pilus assembly protein, pilin Flp</fullName>
    </recommendedName>
</protein>
<keyword evidence="1" id="KW-0472">Membrane</keyword>
<keyword evidence="1" id="KW-0812">Transmembrane</keyword>
<dbReference type="EMBL" id="BAABWU010000004">
    <property type="protein sequence ID" value="GAA6196094.1"/>
    <property type="molecule type" value="Genomic_DNA"/>
</dbReference>
<keyword evidence="3" id="KW-1185">Reference proteome</keyword>
<reference evidence="2 3" key="1">
    <citation type="submission" date="2024-04" db="EMBL/GenBank/DDBJ databases">
        <title>Draft genome sequence of Pseudophaeobacter arcticus NBRC 116598.</title>
        <authorList>
            <person name="Miyakawa T."/>
            <person name="Kusuya Y."/>
            <person name="Miura T."/>
        </authorList>
    </citation>
    <scope>NUCLEOTIDE SEQUENCE [LARGE SCALE GENOMIC DNA]</scope>
    <source>
        <strain evidence="2 3">SU-CL00105</strain>
    </source>
</reference>
<evidence type="ECO:0008006" key="4">
    <source>
        <dbReference type="Google" id="ProtNLM"/>
    </source>
</evidence>
<evidence type="ECO:0000313" key="2">
    <source>
        <dbReference type="EMBL" id="GAA6196094.1"/>
    </source>
</evidence>
<dbReference type="RefSeq" id="WP_297340382.1">
    <property type="nucleotide sequence ID" value="NZ_BAABWU010000004.1"/>
</dbReference>
<keyword evidence="1" id="KW-1133">Transmembrane helix</keyword>
<evidence type="ECO:0000313" key="3">
    <source>
        <dbReference type="Proteomes" id="UP001441944"/>
    </source>
</evidence>